<reference evidence="1" key="1">
    <citation type="submission" date="2014-11" db="EMBL/GenBank/DDBJ databases">
        <authorList>
            <person name="Amaro Gonzalez C."/>
        </authorList>
    </citation>
    <scope>NUCLEOTIDE SEQUENCE</scope>
</reference>
<evidence type="ECO:0000313" key="1">
    <source>
        <dbReference type="EMBL" id="JAH38316.1"/>
    </source>
</evidence>
<proteinExistence type="predicted"/>
<dbReference type="EMBL" id="GBXM01070261">
    <property type="protein sequence ID" value="JAH38316.1"/>
    <property type="molecule type" value="Transcribed_RNA"/>
</dbReference>
<name>A0A0E9SAM7_ANGAN</name>
<organism evidence="1">
    <name type="scientific">Anguilla anguilla</name>
    <name type="common">European freshwater eel</name>
    <name type="synonym">Muraena anguilla</name>
    <dbReference type="NCBI Taxonomy" id="7936"/>
    <lineage>
        <taxon>Eukaryota</taxon>
        <taxon>Metazoa</taxon>
        <taxon>Chordata</taxon>
        <taxon>Craniata</taxon>
        <taxon>Vertebrata</taxon>
        <taxon>Euteleostomi</taxon>
        <taxon>Actinopterygii</taxon>
        <taxon>Neopterygii</taxon>
        <taxon>Teleostei</taxon>
        <taxon>Anguilliformes</taxon>
        <taxon>Anguillidae</taxon>
        <taxon>Anguilla</taxon>
    </lineage>
</organism>
<reference evidence="1" key="2">
    <citation type="journal article" date="2015" name="Fish Shellfish Immunol.">
        <title>Early steps in the European eel (Anguilla anguilla)-Vibrio vulnificus interaction in the gills: Role of the RtxA13 toxin.</title>
        <authorList>
            <person name="Callol A."/>
            <person name="Pajuelo D."/>
            <person name="Ebbesson L."/>
            <person name="Teles M."/>
            <person name="MacKenzie S."/>
            <person name="Amaro C."/>
        </authorList>
    </citation>
    <scope>NUCLEOTIDE SEQUENCE</scope>
</reference>
<protein>
    <submittedName>
        <fullName evidence="1">Uncharacterized protein</fullName>
    </submittedName>
</protein>
<sequence length="10" mass="1160">MPPSRMQTRG</sequence>
<accession>A0A0E9SAM7</accession>